<dbReference type="GO" id="GO:0016020">
    <property type="term" value="C:membrane"/>
    <property type="evidence" value="ECO:0007669"/>
    <property type="project" value="UniProtKB-SubCell"/>
</dbReference>
<comment type="catalytic activity">
    <reaction evidence="10">
        <text>L-lysyl-L-lysine(out) = L-lysyl-L-lysine(in)</text>
        <dbReference type="Rhea" id="RHEA:79403"/>
        <dbReference type="ChEBI" id="CHEBI:229956"/>
    </reaction>
</comment>
<comment type="function">
    <text evidence="17">Lysosomal dipeptide uniporter that selectively exports lysine, arginine or histidine-containing dipeptides with a net positive charge from the lysosome lumen into the cytosol. Could play a role in a specific type of protein O-glycosylation indirectly regulating macrophages migration and tissue invasion. Also essential for liver homeostasis.</text>
</comment>
<feature type="transmembrane region" description="Helical" evidence="20">
    <location>
        <begin position="110"/>
        <end position="134"/>
    </location>
</feature>
<dbReference type="InterPro" id="IPR036259">
    <property type="entry name" value="MFS_trans_sf"/>
</dbReference>
<dbReference type="Proteomes" id="UP000886523">
    <property type="component" value="Unassembled WGS sequence"/>
</dbReference>
<feature type="transmembrane region" description="Helical" evidence="20">
    <location>
        <begin position="361"/>
        <end position="378"/>
    </location>
</feature>
<accession>A0A9P6AP52</accession>
<evidence type="ECO:0000256" key="2">
    <source>
        <dbReference type="ARBA" id="ARBA00044876"/>
    </source>
</evidence>
<feature type="transmembrane region" description="Helical" evidence="20">
    <location>
        <begin position="594"/>
        <end position="615"/>
    </location>
</feature>
<evidence type="ECO:0000256" key="5">
    <source>
        <dbReference type="ARBA" id="ARBA00044884"/>
    </source>
</evidence>
<comment type="catalytic activity">
    <reaction evidence="7">
        <text>L-alpha-aminoacyl-L-lysine(out) = L-alpha-aminoacyl-L-lysine(in)</text>
        <dbReference type="Rhea" id="RHEA:79383"/>
        <dbReference type="ChEBI" id="CHEBI:229966"/>
    </reaction>
</comment>
<comment type="catalytic activity">
    <reaction evidence="6">
        <text>L-lysyl-L-alpha-amino acid(out) = L-lysyl-L-alpha-amino acid(in)</text>
        <dbReference type="Rhea" id="RHEA:79387"/>
        <dbReference type="ChEBI" id="CHEBI:229965"/>
    </reaction>
</comment>
<keyword evidence="20" id="KW-0812">Transmembrane</keyword>
<evidence type="ECO:0000313" key="21">
    <source>
        <dbReference type="EMBL" id="KAF9509398.1"/>
    </source>
</evidence>
<reference evidence="21" key="1">
    <citation type="journal article" date="2020" name="Nat. Commun.">
        <title>Large-scale genome sequencing of mycorrhizal fungi provides insights into the early evolution of symbiotic traits.</title>
        <authorList>
            <person name="Miyauchi S."/>
            <person name="Kiss E."/>
            <person name="Kuo A."/>
            <person name="Drula E."/>
            <person name="Kohler A."/>
            <person name="Sanchez-Garcia M."/>
            <person name="Morin E."/>
            <person name="Andreopoulos B."/>
            <person name="Barry K.W."/>
            <person name="Bonito G."/>
            <person name="Buee M."/>
            <person name="Carver A."/>
            <person name="Chen C."/>
            <person name="Cichocki N."/>
            <person name="Clum A."/>
            <person name="Culley D."/>
            <person name="Crous P.W."/>
            <person name="Fauchery L."/>
            <person name="Girlanda M."/>
            <person name="Hayes R.D."/>
            <person name="Keri Z."/>
            <person name="LaButti K."/>
            <person name="Lipzen A."/>
            <person name="Lombard V."/>
            <person name="Magnuson J."/>
            <person name="Maillard F."/>
            <person name="Murat C."/>
            <person name="Nolan M."/>
            <person name="Ohm R.A."/>
            <person name="Pangilinan J."/>
            <person name="Pereira M.F."/>
            <person name="Perotto S."/>
            <person name="Peter M."/>
            <person name="Pfister S."/>
            <person name="Riley R."/>
            <person name="Sitrit Y."/>
            <person name="Stielow J.B."/>
            <person name="Szollosi G."/>
            <person name="Zifcakova L."/>
            <person name="Stursova M."/>
            <person name="Spatafora J.W."/>
            <person name="Tedersoo L."/>
            <person name="Vaario L.M."/>
            <person name="Yamada A."/>
            <person name="Yan M."/>
            <person name="Wang P."/>
            <person name="Xu J."/>
            <person name="Bruns T."/>
            <person name="Baldrian P."/>
            <person name="Vilgalys R."/>
            <person name="Dunand C."/>
            <person name="Henrissat B."/>
            <person name="Grigoriev I.V."/>
            <person name="Hibbett D."/>
            <person name="Nagy L.G."/>
            <person name="Martin F.M."/>
        </authorList>
    </citation>
    <scope>NUCLEOTIDE SEQUENCE</scope>
    <source>
        <strain evidence="21">UP504</strain>
    </source>
</reference>
<feature type="compositionally biased region" description="Polar residues" evidence="19">
    <location>
        <begin position="549"/>
        <end position="559"/>
    </location>
</feature>
<evidence type="ECO:0000256" key="14">
    <source>
        <dbReference type="ARBA" id="ARBA00044924"/>
    </source>
</evidence>
<evidence type="ECO:0000256" key="13">
    <source>
        <dbReference type="ARBA" id="ARBA00044919"/>
    </source>
</evidence>
<comment type="catalytic activity">
    <reaction evidence="3">
        <text>L-histidyl-glycine(out) = L-histidyl-glycine(in)</text>
        <dbReference type="Rhea" id="RHEA:79395"/>
        <dbReference type="ChEBI" id="CHEBI:229957"/>
    </reaction>
</comment>
<organism evidence="21 22">
    <name type="scientific">Hydnum rufescens UP504</name>
    <dbReference type="NCBI Taxonomy" id="1448309"/>
    <lineage>
        <taxon>Eukaryota</taxon>
        <taxon>Fungi</taxon>
        <taxon>Dikarya</taxon>
        <taxon>Basidiomycota</taxon>
        <taxon>Agaricomycotina</taxon>
        <taxon>Agaricomycetes</taxon>
        <taxon>Cantharellales</taxon>
        <taxon>Hydnaceae</taxon>
        <taxon>Hydnum</taxon>
    </lineage>
</organism>
<feature type="transmembrane region" description="Helical" evidence="20">
    <location>
        <begin position="478"/>
        <end position="501"/>
    </location>
</feature>
<keyword evidence="20" id="KW-0472">Membrane</keyword>
<feature type="compositionally biased region" description="Basic and acidic residues" evidence="19">
    <location>
        <begin position="525"/>
        <end position="544"/>
    </location>
</feature>
<evidence type="ECO:0000256" key="7">
    <source>
        <dbReference type="ARBA" id="ARBA00044893"/>
    </source>
</evidence>
<comment type="catalytic activity">
    <reaction evidence="12">
        <text>L-histidyl-L-alpha-amino acid(out) = L-histidyl-L-alpha-amino acid(in)</text>
        <dbReference type="Rhea" id="RHEA:79379"/>
        <dbReference type="ChEBI" id="CHEBI:229964"/>
    </reaction>
</comment>
<keyword evidence="22" id="KW-1185">Reference proteome</keyword>
<evidence type="ECO:0000256" key="6">
    <source>
        <dbReference type="ARBA" id="ARBA00044891"/>
    </source>
</evidence>
<comment type="catalytic activity">
    <reaction evidence="13">
        <text>L-alanyl-L-lysine(out) = L-alanyl-L-lysine(in)</text>
        <dbReference type="Rhea" id="RHEA:79415"/>
        <dbReference type="ChEBI" id="CHEBI:192470"/>
    </reaction>
</comment>
<evidence type="ECO:0000313" key="22">
    <source>
        <dbReference type="Proteomes" id="UP000886523"/>
    </source>
</evidence>
<feature type="transmembrane region" description="Helical" evidence="20">
    <location>
        <begin position="290"/>
        <end position="309"/>
    </location>
</feature>
<comment type="subunit">
    <text evidence="18">Homodimer. Interacts with lysosomal protein GLMP (via lumenal domain); the interaction starts while both proteins are still in the endoplasmic reticulum and is required for stabilization of MFSD1 in lysosomes but has no direct effect on its targeting to lysosomes or transporter activity.</text>
</comment>
<comment type="catalytic activity">
    <reaction evidence="5">
        <text>L-alpha-aminoacyl-L-histidine(out) = L-alpha-aminoacyl-L-histidine(in)</text>
        <dbReference type="Rhea" id="RHEA:79375"/>
        <dbReference type="ChEBI" id="CHEBI:229967"/>
    </reaction>
</comment>
<dbReference type="PANTHER" id="PTHR23512">
    <property type="entry name" value="MAJOR FACILITATOR SUPERFAMILY DOMAIN-CONTAINING PROTEIN 1"/>
    <property type="match status" value="1"/>
</dbReference>
<dbReference type="InterPro" id="IPR011701">
    <property type="entry name" value="MFS"/>
</dbReference>
<dbReference type="EMBL" id="MU129036">
    <property type="protein sequence ID" value="KAF9509398.1"/>
    <property type="molecule type" value="Genomic_DNA"/>
</dbReference>
<dbReference type="Pfam" id="PF07690">
    <property type="entry name" value="MFS_1"/>
    <property type="match status" value="1"/>
</dbReference>
<feature type="transmembrane region" description="Helical" evidence="20">
    <location>
        <begin position="214"/>
        <end position="235"/>
    </location>
</feature>
<sequence>MNDVLTRRLAVYPCLPFIVSHRMTGTPEYTEIFRDQHNRNPGKSRKGVLRLWLIRGLALLCICSLSTGSHFGSEFLGPLKSSLIRDLHSNNVEFSAILASYSVNNTWTPLVAGLLAATLGTAWSSLIATSLILLGQSILFLGRRMSSIGTMAAGLFVFGLGASPLSVVQETIIVRFFSNHGLGLSLALGLVAGKGASFVAALTSYPLAQNHGPLAPFFVATMLAILSFSINILYLRGSRWLASGSGVEPEANELQKMPFSSTPITESEALKHVSAKKRVMLSDIAKLGDVFWLYLILNFLCGIIWRPFMYMAANIIQLRYGYSESDAGEAASLLHAGGIVMYPICGFLTDRFRRDAIVYKLSMLASVLTLSSYIWFLLPPTWTKSALPGVLFFGAGLGFGPLLLVLMVPQIVPSVYVPTALGAHKSIESAGSTISLTLAGIILDEKIFKPPSKHPLGPSSPVPSPRELPTIDPSHQSAIYRLLFVFAFLNFLQLACLMFLWKLDVSKRGPTGYQILSGDMAPPHESGDREENDLDRDPEHDYHLRRVPNRSSTDVSLSHNPPADRISRPSSIPTGLRGDGEFVVTETEITRGKILFKISIALVVAAWMFYSITLLTDLIGRQGDK</sequence>
<comment type="catalytic activity">
    <reaction evidence="4">
        <text>L-alpha-aminoacyl-L-arginine(out) = L-alpha-aminoacyl-L-arginine(in)</text>
        <dbReference type="Rhea" id="RHEA:79367"/>
        <dbReference type="ChEBI" id="CHEBI:229968"/>
    </reaction>
</comment>
<comment type="catalytic activity">
    <reaction evidence="11">
        <text>L-arginyl-glycine(out) = L-arginyl-glycine(in)</text>
        <dbReference type="Rhea" id="RHEA:79391"/>
        <dbReference type="ChEBI" id="CHEBI:229955"/>
    </reaction>
</comment>
<comment type="catalytic activity">
    <reaction evidence="8">
        <text>L-aspartyl-L-lysine(out) = L-aspartyl-L-lysine(in)</text>
        <dbReference type="Rhea" id="RHEA:79411"/>
        <dbReference type="ChEBI" id="CHEBI:229953"/>
    </reaction>
</comment>
<dbReference type="InterPro" id="IPR052187">
    <property type="entry name" value="MFSD1"/>
</dbReference>
<name>A0A9P6AP52_9AGAM</name>
<dbReference type="SUPFAM" id="SSF103473">
    <property type="entry name" value="MFS general substrate transporter"/>
    <property type="match status" value="1"/>
</dbReference>
<evidence type="ECO:0000256" key="8">
    <source>
        <dbReference type="ARBA" id="ARBA00044898"/>
    </source>
</evidence>
<comment type="caution">
    <text evidence="21">The sequence shown here is derived from an EMBL/GenBank/DDBJ whole genome shotgun (WGS) entry which is preliminary data.</text>
</comment>
<evidence type="ECO:0000256" key="12">
    <source>
        <dbReference type="ARBA" id="ARBA00044912"/>
    </source>
</evidence>
<evidence type="ECO:0000256" key="1">
    <source>
        <dbReference type="ARBA" id="ARBA00004141"/>
    </source>
</evidence>
<feature type="region of interest" description="Disordered" evidence="19">
    <location>
        <begin position="516"/>
        <end position="573"/>
    </location>
</feature>
<feature type="transmembrane region" description="Helical" evidence="20">
    <location>
        <begin position="146"/>
        <end position="168"/>
    </location>
</feature>
<protein>
    <recommendedName>
        <fullName evidence="15">Lysosomal dipeptide transporter MFSD1</fullName>
    </recommendedName>
    <alternativeName>
        <fullName evidence="16">Major facilitator superfamily domain-containing protein 1</fullName>
    </alternativeName>
</protein>
<proteinExistence type="predicted"/>
<comment type="subcellular location">
    <subcellularLocation>
        <location evidence="1">Membrane</location>
        <topology evidence="1">Multi-pass membrane protein</topology>
    </subcellularLocation>
</comment>
<comment type="catalytic activity">
    <reaction evidence="2">
        <text>L-lysyl-L-alanine(out) = L-lysyl-L-alanine(in)</text>
        <dbReference type="Rhea" id="RHEA:79399"/>
        <dbReference type="ChEBI" id="CHEBI:229954"/>
    </reaction>
</comment>
<feature type="transmembrane region" description="Helical" evidence="20">
    <location>
        <begin position="180"/>
        <end position="202"/>
    </location>
</feature>
<evidence type="ECO:0000256" key="16">
    <source>
        <dbReference type="ARBA" id="ARBA00045018"/>
    </source>
</evidence>
<gene>
    <name evidence="21" type="ORF">BS47DRAFT_153725</name>
</gene>
<comment type="catalytic activity">
    <reaction evidence="14">
        <text>L-lysyl-glycine(out) = L-lysyl-glycine(in)</text>
        <dbReference type="Rhea" id="RHEA:79407"/>
        <dbReference type="ChEBI" id="CHEBI:191202"/>
    </reaction>
</comment>
<dbReference type="Gene3D" id="1.20.1250.20">
    <property type="entry name" value="MFS general substrate transporter like domains"/>
    <property type="match status" value="1"/>
</dbReference>
<evidence type="ECO:0000256" key="11">
    <source>
        <dbReference type="ARBA" id="ARBA00044903"/>
    </source>
</evidence>
<keyword evidence="20" id="KW-1133">Transmembrane helix</keyword>
<evidence type="ECO:0000256" key="4">
    <source>
        <dbReference type="ARBA" id="ARBA00044881"/>
    </source>
</evidence>
<evidence type="ECO:0000256" key="20">
    <source>
        <dbReference type="SAM" id="Phobius"/>
    </source>
</evidence>
<evidence type="ECO:0000256" key="3">
    <source>
        <dbReference type="ARBA" id="ARBA00044878"/>
    </source>
</evidence>
<evidence type="ECO:0000256" key="19">
    <source>
        <dbReference type="SAM" id="MobiDB-lite"/>
    </source>
</evidence>
<feature type="transmembrane region" description="Helical" evidence="20">
    <location>
        <begin position="330"/>
        <end position="349"/>
    </location>
</feature>
<dbReference type="GO" id="GO:0022857">
    <property type="term" value="F:transmembrane transporter activity"/>
    <property type="evidence" value="ECO:0007669"/>
    <property type="project" value="InterPro"/>
</dbReference>
<evidence type="ECO:0000256" key="17">
    <source>
        <dbReference type="ARBA" id="ARBA00045709"/>
    </source>
</evidence>
<evidence type="ECO:0000256" key="15">
    <source>
        <dbReference type="ARBA" id="ARBA00044985"/>
    </source>
</evidence>
<dbReference type="AlphaFoldDB" id="A0A9P6AP52"/>
<evidence type="ECO:0000256" key="10">
    <source>
        <dbReference type="ARBA" id="ARBA00044900"/>
    </source>
</evidence>
<dbReference type="PANTHER" id="PTHR23512:SF12">
    <property type="entry name" value="TRANSPORTER, PUTATIVE (AFU_ORTHOLOGUE AFUA_4G00260)-RELATED"/>
    <property type="match status" value="1"/>
</dbReference>
<comment type="catalytic activity">
    <reaction evidence="9">
        <text>L-arginyl-L-alpha-amino acid(out) = L-arginyl-L-alpha-amino acid(in)</text>
        <dbReference type="Rhea" id="RHEA:79371"/>
        <dbReference type="ChEBI" id="CHEBI:84315"/>
    </reaction>
</comment>
<feature type="transmembrane region" description="Helical" evidence="20">
    <location>
        <begin position="390"/>
        <end position="412"/>
    </location>
</feature>
<evidence type="ECO:0000256" key="9">
    <source>
        <dbReference type="ARBA" id="ARBA00044899"/>
    </source>
</evidence>
<dbReference type="OrthoDB" id="10255148at2759"/>
<evidence type="ECO:0000256" key="18">
    <source>
        <dbReference type="ARBA" id="ARBA00046376"/>
    </source>
</evidence>